<evidence type="ECO:0000256" key="1">
    <source>
        <dbReference type="SAM" id="MobiDB-lite"/>
    </source>
</evidence>
<feature type="transmembrane region" description="Helical" evidence="2">
    <location>
        <begin position="813"/>
        <end position="833"/>
    </location>
</feature>
<feature type="compositionally biased region" description="Basic and acidic residues" evidence="1">
    <location>
        <begin position="581"/>
        <end position="596"/>
    </location>
</feature>
<dbReference type="EMBL" id="UPSH01000001">
    <property type="protein sequence ID" value="VBB18376.1"/>
    <property type="molecule type" value="Genomic_DNA"/>
</dbReference>
<accession>A0A5K0UBB7</accession>
<keyword evidence="4" id="KW-1185">Reference proteome</keyword>
<feature type="non-terminal residue" evidence="3">
    <location>
        <position position="1"/>
    </location>
</feature>
<sequence length="953" mass="109505">LTTPNITNEMSRIKDDEQASTESNRIASNDRSLREMCTDENINSPTSIKSSHDDITKIIEDLPILMTLPKITRDYITKMKNIVKSSTDKKEVHKYTKWILCMTYLIPVIALYLKNDDRLKHFIKRNTEFRETASVNVMDGHLTYYDILLPDSSSSVDLTSLVDDDIDESVVNFVHTIVSNHNSREARILSKMFKHIYFVICNVKLYESTEGLKPYLVFCWQFKDMPEKRKIEKAVNRSRNSLVPQMDNNSVYLRADNNEVVSQLLDLVCHTEKNKKGEDVLRSSAIDTVTVDVDTDRDGFESIDKQLKRLHKGISDESEKTNSRKNGHSTDSNKKSVLYSKEHEHILNDSDTEHDHETERDIDDRANSTDTSTNSKQSREFSVLIDNVVVDNKREVNKSAGSQKGGFGGKDEFIEFDETTSVDDNEVTKNTVRALNDQRSKQRVKTILEEDEQTDDLHGFVVRSDTDHTTNKRVIDYGDNDTDNTEEAPISSLPRNKTSHQNTKERRPIKLDKTNDEANDESHDNMSDNTHNNVSDNVSANTNHQDTYGSEPHQTKIIITNIQKSHEQKKCSDECEDHDDQDNRSDDDKRDHFRENKKSFDTESLCTQDNNHKRFSNKLVVENSSESEHDKKLDLQKRVPINVSKSLNESHKELHDNTFDSTPKIIIAQDAVSNSDKQSDKIPEMVLRSHPNNTGVSTVVKTVVVSNLQNQTQTRPRLPQTFTPLIRFKQSQKTDRGDKSTNNNHDSHDSCDNHSELESREKFTDSAVVYNIMCENRDNDTQTKKQDPVSMHKNNKHLTSWTEVPHRENDMSIFFSLSPFSFVASCVFLYIYCVRSVIKFFLSVDVLHLMYRFVGLPGFIKLRLPTKTLESYQKVIKRNRQNKRGTSSRLFKGGSFDGQSFDGQSMDGQSMDSQSMDGQSMDSQTVDSRARDSQTRDDSSINSYDESNRRRRR</sequence>
<comment type="caution">
    <text evidence="3">The sequence shown here is derived from an EMBL/GenBank/DDBJ whole genome shotgun (WGS) entry which is preliminary data.</text>
</comment>
<reference evidence="3 4" key="1">
    <citation type="submission" date="2018-10" db="EMBL/GenBank/DDBJ databases">
        <authorList>
            <consortium name="IHU Genomes"/>
        </authorList>
    </citation>
    <scope>NUCLEOTIDE SEQUENCE [LARGE SCALE GENOMIC DNA]</scope>
    <source>
        <strain evidence="3 4">A1</strain>
    </source>
</reference>
<feature type="compositionally biased region" description="Polar residues" evidence="1">
    <location>
        <begin position="710"/>
        <end position="723"/>
    </location>
</feature>
<feature type="region of interest" description="Disordered" evidence="1">
    <location>
        <begin position="311"/>
        <end position="378"/>
    </location>
</feature>
<evidence type="ECO:0000313" key="4">
    <source>
        <dbReference type="Proteomes" id="UP000594342"/>
    </source>
</evidence>
<feature type="compositionally biased region" description="Polar residues" evidence="1">
    <location>
        <begin position="527"/>
        <end position="548"/>
    </location>
</feature>
<keyword evidence="2" id="KW-0812">Transmembrane</keyword>
<feature type="region of interest" description="Disordered" evidence="1">
    <location>
        <begin position="710"/>
        <end position="759"/>
    </location>
</feature>
<name>A0A5K0UBB7_9VIRU</name>
<keyword evidence="2" id="KW-1133">Transmembrane helix</keyword>
<gene>
    <name evidence="3" type="ORF">YASMINEVIRUS_839</name>
</gene>
<proteinExistence type="predicted"/>
<feature type="compositionally biased region" description="Basic and acidic residues" evidence="1">
    <location>
        <begin position="311"/>
        <end position="322"/>
    </location>
</feature>
<feature type="compositionally biased region" description="Basic and acidic residues" evidence="1">
    <location>
        <begin position="340"/>
        <end position="367"/>
    </location>
</feature>
<keyword evidence="2" id="KW-0472">Membrane</keyword>
<feature type="compositionally biased region" description="Basic and acidic residues" evidence="1">
    <location>
        <begin position="732"/>
        <end position="759"/>
    </location>
</feature>
<feature type="region of interest" description="Disordered" evidence="1">
    <location>
        <begin position="471"/>
        <end position="552"/>
    </location>
</feature>
<organism evidence="3 4">
    <name type="scientific">Yasminevirus sp. GU-2018</name>
    <dbReference type="NCBI Taxonomy" id="2420051"/>
    <lineage>
        <taxon>Viruses</taxon>
        <taxon>Varidnaviria</taxon>
        <taxon>Bamfordvirae</taxon>
        <taxon>Nucleocytoviricota</taxon>
        <taxon>Megaviricetes</taxon>
        <taxon>Imitervirales</taxon>
        <taxon>Mimiviridae</taxon>
        <taxon>Klosneuvirinae</taxon>
        <taxon>Yasminevirus</taxon>
        <taxon>Yasminevirus saudimassiliense</taxon>
    </lineage>
</organism>
<feature type="region of interest" description="Disordered" evidence="1">
    <location>
        <begin position="570"/>
        <end position="596"/>
    </location>
</feature>
<dbReference type="Proteomes" id="UP000594342">
    <property type="component" value="Unassembled WGS sequence"/>
</dbReference>
<feature type="compositionally biased region" description="Basic and acidic residues" evidence="1">
    <location>
        <begin position="928"/>
        <end position="939"/>
    </location>
</feature>
<protein>
    <submittedName>
        <fullName evidence="3">Uncharacterized protein</fullName>
    </submittedName>
</protein>
<feature type="compositionally biased region" description="Low complexity" evidence="1">
    <location>
        <begin position="902"/>
        <end position="924"/>
    </location>
</feature>
<evidence type="ECO:0000256" key="2">
    <source>
        <dbReference type="SAM" id="Phobius"/>
    </source>
</evidence>
<evidence type="ECO:0000313" key="3">
    <source>
        <dbReference type="EMBL" id="VBB18376.1"/>
    </source>
</evidence>
<feature type="compositionally biased region" description="Basic and acidic residues" evidence="1">
    <location>
        <begin position="502"/>
        <end position="526"/>
    </location>
</feature>
<feature type="region of interest" description="Disordered" evidence="1">
    <location>
        <begin position="879"/>
        <end position="953"/>
    </location>
</feature>